<keyword evidence="4 15" id="KW-0227">DNA damage</keyword>
<keyword evidence="9 15" id="KW-0233">DNA recombination</keyword>
<dbReference type="Pfam" id="PF19833">
    <property type="entry name" value="RecG_dom3_C"/>
    <property type="match status" value="1"/>
</dbReference>
<dbReference type="EMBL" id="JAINVB010000001">
    <property type="protein sequence ID" value="MCK0086046.1"/>
    <property type="molecule type" value="Genomic_DNA"/>
</dbReference>
<evidence type="ECO:0000256" key="10">
    <source>
        <dbReference type="ARBA" id="ARBA00023204"/>
    </source>
</evidence>
<evidence type="ECO:0000256" key="2">
    <source>
        <dbReference type="ARBA" id="ARBA00017846"/>
    </source>
</evidence>
<dbReference type="NCBIfam" id="TIGR00643">
    <property type="entry name" value="recG"/>
    <property type="match status" value="1"/>
</dbReference>
<dbReference type="InterPro" id="IPR004609">
    <property type="entry name" value="ATP-dep_DNA_helicase_RecG"/>
</dbReference>
<feature type="domain" description="Helicase C-terminal" evidence="17">
    <location>
        <begin position="464"/>
        <end position="624"/>
    </location>
</feature>
<reference evidence="19" key="2">
    <citation type="submission" date="2023-01" db="EMBL/GenBank/DDBJ databases">
        <title>Human gut microbiome strain richness.</title>
        <authorList>
            <person name="Chen-Liaw A."/>
        </authorList>
    </citation>
    <scope>NUCLEOTIDE SEQUENCE</scope>
    <source>
        <strain evidence="19">B1_m1001713B170214d0_201011</strain>
    </source>
</reference>
<dbReference type="PROSITE" id="PS51194">
    <property type="entry name" value="HELICASE_CTER"/>
    <property type="match status" value="1"/>
</dbReference>
<evidence type="ECO:0000256" key="14">
    <source>
        <dbReference type="ARBA" id="ARBA00048988"/>
    </source>
</evidence>
<keyword evidence="6 15" id="KW-0347">Helicase</keyword>
<dbReference type="Pfam" id="PF00271">
    <property type="entry name" value="Helicase_C"/>
    <property type="match status" value="1"/>
</dbReference>
<evidence type="ECO:0000313" key="20">
    <source>
        <dbReference type="Proteomes" id="UP001203136"/>
    </source>
</evidence>
<evidence type="ECO:0000256" key="3">
    <source>
        <dbReference type="ARBA" id="ARBA00022741"/>
    </source>
</evidence>
<proteinExistence type="inferred from homology"/>
<dbReference type="NCBIfam" id="NF008165">
    <property type="entry name" value="PRK10917.1-3"/>
    <property type="match status" value="1"/>
</dbReference>
<dbReference type="PANTHER" id="PTHR47964">
    <property type="entry name" value="ATP-DEPENDENT DNA HELICASE HOMOLOG RECG, CHLOROPLASTIC"/>
    <property type="match status" value="1"/>
</dbReference>
<evidence type="ECO:0000256" key="4">
    <source>
        <dbReference type="ARBA" id="ARBA00022763"/>
    </source>
</evidence>
<dbReference type="Proteomes" id="UP001300871">
    <property type="component" value="Unassembled WGS sequence"/>
</dbReference>
<dbReference type="RefSeq" id="WP_009298286.1">
    <property type="nucleotide sequence ID" value="NZ_BAABZD010000004.1"/>
</dbReference>
<dbReference type="GO" id="GO:0043138">
    <property type="term" value="F:3'-5' DNA helicase activity"/>
    <property type="evidence" value="ECO:0007669"/>
    <property type="project" value="UniProtKB-EC"/>
</dbReference>
<evidence type="ECO:0000259" key="16">
    <source>
        <dbReference type="PROSITE" id="PS51192"/>
    </source>
</evidence>
<feature type="domain" description="Helicase ATP-binding" evidence="16">
    <location>
        <begin position="282"/>
        <end position="445"/>
    </location>
</feature>
<keyword evidence="7 15" id="KW-0067">ATP-binding</keyword>
<organism evidence="18 20">
    <name type="scientific">Clostridium symbiosum</name>
    <name type="common">Bacteroides symbiosus</name>
    <dbReference type="NCBI Taxonomy" id="1512"/>
    <lineage>
        <taxon>Bacteria</taxon>
        <taxon>Bacillati</taxon>
        <taxon>Bacillota</taxon>
        <taxon>Clostridia</taxon>
        <taxon>Lachnospirales</taxon>
        <taxon>Lachnospiraceae</taxon>
        <taxon>Otoolea</taxon>
    </lineage>
</organism>
<name>A0AAW5F4C9_CLOSY</name>
<dbReference type="InterPro" id="IPR047112">
    <property type="entry name" value="RecG/Mfd"/>
</dbReference>
<dbReference type="SUPFAM" id="SSF52540">
    <property type="entry name" value="P-loop containing nucleoside triphosphate hydrolases"/>
    <property type="match status" value="2"/>
</dbReference>
<dbReference type="PANTHER" id="PTHR47964:SF1">
    <property type="entry name" value="ATP-DEPENDENT DNA HELICASE HOMOLOG RECG, CHLOROPLASTIC"/>
    <property type="match status" value="1"/>
</dbReference>
<dbReference type="GO" id="GO:0005524">
    <property type="term" value="F:ATP binding"/>
    <property type="evidence" value="ECO:0007669"/>
    <property type="project" value="UniProtKB-KW"/>
</dbReference>
<dbReference type="InterPro" id="IPR001650">
    <property type="entry name" value="Helicase_C-like"/>
</dbReference>
<dbReference type="InterPro" id="IPR011545">
    <property type="entry name" value="DEAD/DEAH_box_helicase_dom"/>
</dbReference>
<dbReference type="Pfam" id="PF17191">
    <property type="entry name" value="RecG_wedge"/>
    <property type="match status" value="1"/>
</dbReference>
<dbReference type="InterPro" id="IPR027417">
    <property type="entry name" value="P-loop_NTPase"/>
</dbReference>
<dbReference type="EMBL" id="JAQLGM010000082">
    <property type="protein sequence ID" value="MDB2002613.1"/>
    <property type="molecule type" value="Genomic_DNA"/>
</dbReference>
<dbReference type="InterPro" id="IPR014001">
    <property type="entry name" value="Helicase_ATP-bd"/>
</dbReference>
<sequence length="696" mass="78720">MKNENFKNIVPGIAERPVTSLKGIGDKTAGLFARLGVQTVEDLLHYYPRAYDTFREPQPISELLPETMAAVSGMLTKTADVVKFGHLQVTTVTVRDISGILTLTWYNMPYLRGTLKAGEHFIFRGRLVRKRGRLTMEQPEIYRPEAYARLVHSMQPVYGQTKGLGNKTIARTVAEALEVKETEKDYLPAALREKYQLAEYNFALEHIHFPKDETELLFSRKRLVFDEFFMFLLSVRLLKDKKVDKASPCPFKIDNQIRGLEQRLPYSLTNAQKKVLDEVYRDLSGGHIMNRLIQGDVGSGKTIIAVLALLQAAGNGYQGALMVPTEVLARQHFESMNELFTGLGLSARPVLLTGSMTAKEKRLAYERIANHEADIIVGTHALIQEKVIYDKLALVITDEQHRFGVGQREMLGNKGMEPHILVMSATPIPRTLAIIIYGDLDISVIDELPANRQPIKNCVVGRDYRENAYRFIEKEVKEGRQAYVICPMVEASEMLEAENVVDYTKTLREHLSGDIRVEYLHGKMKAKEKNRLMELFAANEIQVLVSTTVIEVGINVPNATVMMIENSERFGLAQLHQLRGRVGRGKAQSYCIMVNCSGEEDAQKRLEILNKSNDGFFIASEDLKLRGPGDLFGVRQSGDLEFRLADIFTDADILKTVSEEVKMLMDQDPLLSSGENRELKRKLDVYLERSYEKLNL</sequence>
<keyword evidence="11" id="KW-0413">Isomerase</keyword>
<dbReference type="SUPFAM" id="SSF50249">
    <property type="entry name" value="Nucleic acid-binding proteins"/>
    <property type="match status" value="1"/>
</dbReference>
<accession>A0AAW5F4C9</accession>
<comment type="caution">
    <text evidence="18">The sequence shown here is derived from an EMBL/GenBank/DDBJ whole genome shotgun (WGS) entry which is preliminary data.</text>
</comment>
<gene>
    <name evidence="18" type="primary">recG</name>
    <name evidence="18" type="ORF">K5I21_09235</name>
    <name evidence="19" type="ORF">PM006_20635</name>
</gene>
<evidence type="ECO:0000256" key="11">
    <source>
        <dbReference type="ARBA" id="ARBA00023235"/>
    </source>
</evidence>
<keyword evidence="10 15" id="KW-0234">DNA repair</keyword>
<dbReference type="CDD" id="cd17992">
    <property type="entry name" value="DEXHc_RecG"/>
    <property type="match status" value="1"/>
</dbReference>
<comment type="similarity">
    <text evidence="1 15">Belongs to the helicase family. RecG subfamily.</text>
</comment>
<evidence type="ECO:0000256" key="9">
    <source>
        <dbReference type="ARBA" id="ARBA00023172"/>
    </source>
</evidence>
<comment type="catalytic activity">
    <reaction evidence="14 15">
        <text>ATP + H2O = ADP + phosphate + H(+)</text>
        <dbReference type="Rhea" id="RHEA:13065"/>
        <dbReference type="ChEBI" id="CHEBI:15377"/>
        <dbReference type="ChEBI" id="CHEBI:15378"/>
        <dbReference type="ChEBI" id="CHEBI:30616"/>
        <dbReference type="ChEBI" id="CHEBI:43474"/>
        <dbReference type="ChEBI" id="CHEBI:456216"/>
        <dbReference type="EC" id="5.6.2.4"/>
    </reaction>
</comment>
<dbReference type="Proteomes" id="UP001203136">
    <property type="component" value="Unassembled WGS sequence"/>
</dbReference>
<dbReference type="GO" id="GO:0016787">
    <property type="term" value="F:hydrolase activity"/>
    <property type="evidence" value="ECO:0007669"/>
    <property type="project" value="UniProtKB-KW"/>
</dbReference>
<dbReference type="InterPro" id="IPR045562">
    <property type="entry name" value="RecG_dom3_C"/>
</dbReference>
<evidence type="ECO:0000259" key="17">
    <source>
        <dbReference type="PROSITE" id="PS51194"/>
    </source>
</evidence>
<dbReference type="AlphaFoldDB" id="A0AAW5F4C9"/>
<reference evidence="18" key="1">
    <citation type="journal article" date="2022" name="Cell Host Microbe">
        <title>Colonization of the live biotherapeutic product VE303 and modulation of the microbiota and metabolites in healthy volunteers.</title>
        <authorList>
            <person name="Dsouza M."/>
            <person name="Menon R."/>
            <person name="Crossette E."/>
            <person name="Bhattarai S.K."/>
            <person name="Schneider J."/>
            <person name="Kim Y.G."/>
            <person name="Reddy S."/>
            <person name="Caballero S."/>
            <person name="Felix C."/>
            <person name="Cornacchione L."/>
            <person name="Hendrickson J."/>
            <person name="Watson A.R."/>
            <person name="Minot S.S."/>
            <person name="Greenfield N."/>
            <person name="Schopf L."/>
            <person name="Szabady R."/>
            <person name="Patarroyo J."/>
            <person name="Smith W."/>
            <person name="Harrison P."/>
            <person name="Kuijper E.J."/>
            <person name="Kelly C.P."/>
            <person name="Olle B."/>
            <person name="Bobilev D."/>
            <person name="Silber J.L."/>
            <person name="Bucci V."/>
            <person name="Roberts B."/>
            <person name="Faith J."/>
            <person name="Norman J.M."/>
        </authorList>
    </citation>
    <scope>NUCLEOTIDE SEQUENCE</scope>
    <source>
        <strain evidence="18">VE303-04</strain>
    </source>
</reference>
<keyword evidence="3 15" id="KW-0547">Nucleotide-binding</keyword>
<dbReference type="InterPro" id="IPR012340">
    <property type="entry name" value="NA-bd_OB-fold"/>
</dbReference>
<dbReference type="Gene3D" id="2.40.50.140">
    <property type="entry name" value="Nucleic acid-binding proteins"/>
    <property type="match status" value="1"/>
</dbReference>
<dbReference type="PROSITE" id="PS51192">
    <property type="entry name" value="HELICASE_ATP_BIND_1"/>
    <property type="match status" value="1"/>
</dbReference>
<protein>
    <recommendedName>
        <fullName evidence="2 15">ATP-dependent DNA helicase RecG</fullName>
        <ecNumber evidence="13 15">5.6.2.4</ecNumber>
    </recommendedName>
</protein>
<evidence type="ECO:0000256" key="6">
    <source>
        <dbReference type="ARBA" id="ARBA00022806"/>
    </source>
</evidence>
<evidence type="ECO:0000313" key="18">
    <source>
        <dbReference type="EMBL" id="MCK0086046.1"/>
    </source>
</evidence>
<dbReference type="GO" id="GO:0003677">
    <property type="term" value="F:DNA binding"/>
    <property type="evidence" value="ECO:0007669"/>
    <property type="project" value="UniProtKB-KW"/>
</dbReference>
<dbReference type="Gene3D" id="3.40.50.300">
    <property type="entry name" value="P-loop containing nucleotide triphosphate hydrolases"/>
    <property type="match status" value="2"/>
</dbReference>
<evidence type="ECO:0000313" key="19">
    <source>
        <dbReference type="EMBL" id="MDB2002613.1"/>
    </source>
</evidence>
<dbReference type="CDD" id="cd04488">
    <property type="entry name" value="RecG_wedge_OBF"/>
    <property type="match status" value="1"/>
</dbReference>
<evidence type="ECO:0000256" key="15">
    <source>
        <dbReference type="RuleBase" id="RU363016"/>
    </source>
</evidence>
<evidence type="ECO:0000256" key="5">
    <source>
        <dbReference type="ARBA" id="ARBA00022801"/>
    </source>
</evidence>
<dbReference type="EC" id="5.6.2.4" evidence="13 15"/>
<dbReference type="SMART" id="SM00490">
    <property type="entry name" value="HELICc"/>
    <property type="match status" value="1"/>
</dbReference>
<dbReference type="Pfam" id="PF00270">
    <property type="entry name" value="DEAD"/>
    <property type="match status" value="1"/>
</dbReference>
<evidence type="ECO:0000256" key="12">
    <source>
        <dbReference type="ARBA" id="ARBA00034617"/>
    </source>
</evidence>
<dbReference type="GO" id="GO:0006281">
    <property type="term" value="P:DNA repair"/>
    <property type="evidence" value="ECO:0007669"/>
    <property type="project" value="UniProtKB-UniRule"/>
</dbReference>
<dbReference type="NCBIfam" id="NF008168">
    <property type="entry name" value="PRK10917.2-2"/>
    <property type="match status" value="1"/>
</dbReference>
<comment type="catalytic activity">
    <reaction evidence="12 15">
        <text>Couples ATP hydrolysis with the unwinding of duplex DNA by translocating in the 3'-5' direction.</text>
        <dbReference type="EC" id="5.6.2.4"/>
    </reaction>
</comment>
<comment type="function">
    <text evidence="15">Plays a critical role in recombination and DNA repair. Helps process Holliday junction intermediates to mature products by catalyzing branch migration. Has replication fork regression activity, unwinds stalled or blocked replication forks to make a HJ that can be resolved. Has a DNA unwinding activity characteristic of a DNA helicase with 3'-5' polarity.</text>
</comment>
<evidence type="ECO:0000256" key="8">
    <source>
        <dbReference type="ARBA" id="ARBA00023125"/>
    </source>
</evidence>
<dbReference type="Gene3D" id="1.10.150.20">
    <property type="entry name" value="5' to 3' exonuclease, C-terminal subdomain"/>
    <property type="match status" value="1"/>
</dbReference>
<evidence type="ECO:0000256" key="13">
    <source>
        <dbReference type="ARBA" id="ARBA00034808"/>
    </source>
</evidence>
<evidence type="ECO:0000256" key="1">
    <source>
        <dbReference type="ARBA" id="ARBA00007504"/>
    </source>
</evidence>
<keyword evidence="5 15" id="KW-0378">Hydrolase</keyword>
<keyword evidence="8" id="KW-0238">DNA-binding</keyword>
<dbReference type="SMART" id="SM00487">
    <property type="entry name" value="DEXDc"/>
    <property type="match status" value="1"/>
</dbReference>
<dbReference type="GO" id="GO:0006310">
    <property type="term" value="P:DNA recombination"/>
    <property type="evidence" value="ECO:0007669"/>
    <property type="project" value="UniProtKB-UniRule"/>
</dbReference>
<evidence type="ECO:0000256" key="7">
    <source>
        <dbReference type="ARBA" id="ARBA00022840"/>
    </source>
</evidence>
<dbReference type="InterPro" id="IPR033454">
    <property type="entry name" value="RecG_wedge"/>
</dbReference>